<evidence type="ECO:0000313" key="10">
    <source>
        <dbReference type="EMBL" id="CAF1031850.1"/>
    </source>
</evidence>
<evidence type="ECO:0000256" key="1">
    <source>
        <dbReference type="ARBA" id="ARBA00009545"/>
    </source>
</evidence>
<dbReference type="InterPro" id="IPR007724">
    <property type="entry name" value="Poly_GlycHdrlase"/>
</dbReference>
<evidence type="ECO:0000259" key="7">
    <source>
        <dbReference type="Pfam" id="PF05028"/>
    </source>
</evidence>
<dbReference type="EC" id="3.2.1.143" evidence="2"/>
<organism evidence="10 12">
    <name type="scientific">Adineta ricciae</name>
    <name type="common">Rotifer</name>
    <dbReference type="NCBI Taxonomy" id="249248"/>
    <lineage>
        <taxon>Eukaryota</taxon>
        <taxon>Metazoa</taxon>
        <taxon>Spiralia</taxon>
        <taxon>Gnathifera</taxon>
        <taxon>Rotifera</taxon>
        <taxon>Eurotatoria</taxon>
        <taxon>Bdelloidea</taxon>
        <taxon>Adinetida</taxon>
        <taxon>Adinetidae</taxon>
        <taxon>Adineta</taxon>
    </lineage>
</organism>
<dbReference type="GO" id="GO:0005975">
    <property type="term" value="P:carbohydrate metabolic process"/>
    <property type="evidence" value="ECO:0007669"/>
    <property type="project" value="InterPro"/>
</dbReference>
<dbReference type="Pfam" id="PF05028">
    <property type="entry name" value="PARG_cat_C"/>
    <property type="match status" value="1"/>
</dbReference>
<dbReference type="Proteomes" id="UP000663852">
    <property type="component" value="Unassembled WGS sequence"/>
</dbReference>
<evidence type="ECO:0000256" key="4">
    <source>
        <dbReference type="PIRSR" id="PIRSR607724-1"/>
    </source>
</evidence>
<name>A0A814J327_ADIRI</name>
<protein>
    <recommendedName>
        <fullName evidence="2">poly(ADP-ribose) glycohydrolase</fullName>
        <ecNumber evidence="2">3.2.1.143</ecNumber>
    </recommendedName>
</protein>
<comment type="caution">
    <text evidence="10">The sequence shown here is derived from an EMBL/GenBank/DDBJ whole genome shotgun (WGS) entry which is preliminary data.</text>
</comment>
<feature type="active site" evidence="4">
    <location>
        <position position="365"/>
    </location>
</feature>
<feature type="binding site" evidence="5">
    <location>
        <position position="364"/>
    </location>
    <ligand>
        <name>substrate</name>
    </ligand>
</feature>
<feature type="active site" evidence="4">
    <location>
        <position position="366"/>
    </location>
</feature>
<evidence type="ECO:0000256" key="2">
    <source>
        <dbReference type="ARBA" id="ARBA00012255"/>
    </source>
</evidence>
<dbReference type="OrthoDB" id="1937899at2759"/>
<evidence type="ECO:0000313" key="11">
    <source>
        <dbReference type="Proteomes" id="UP000663828"/>
    </source>
</evidence>
<keyword evidence="11" id="KW-1185">Reference proteome</keyword>
<evidence type="ECO:0000256" key="5">
    <source>
        <dbReference type="PIRSR" id="PIRSR607724-2"/>
    </source>
</evidence>
<dbReference type="GO" id="GO:0005634">
    <property type="term" value="C:nucleus"/>
    <property type="evidence" value="ECO:0007669"/>
    <property type="project" value="TreeGrafter"/>
</dbReference>
<dbReference type="PANTHER" id="PTHR12837">
    <property type="entry name" value="POLY ADP-RIBOSE GLYCOHYDROLASE"/>
    <property type="match status" value="1"/>
</dbReference>
<dbReference type="Proteomes" id="UP000663828">
    <property type="component" value="Unassembled WGS sequence"/>
</dbReference>
<feature type="domain" description="PARG helical" evidence="8">
    <location>
        <begin position="193"/>
        <end position="308"/>
    </location>
</feature>
<evidence type="ECO:0000256" key="3">
    <source>
        <dbReference type="ARBA" id="ARBA00022801"/>
    </source>
</evidence>
<evidence type="ECO:0000313" key="12">
    <source>
        <dbReference type="Proteomes" id="UP000663852"/>
    </source>
</evidence>
<dbReference type="Pfam" id="PF20811">
    <property type="entry name" value="PARG_cat_N"/>
    <property type="match status" value="1"/>
</dbReference>
<evidence type="ECO:0000256" key="6">
    <source>
        <dbReference type="SAM" id="MobiDB-lite"/>
    </source>
</evidence>
<feature type="binding site" evidence="5">
    <location>
        <position position="405"/>
    </location>
    <ligand>
        <name>substrate</name>
    </ligand>
</feature>
<dbReference type="EMBL" id="CAJNOR010000672">
    <property type="protein sequence ID" value="CAF0977961.1"/>
    <property type="molecule type" value="Genomic_DNA"/>
</dbReference>
<dbReference type="GO" id="GO:0006282">
    <property type="term" value="P:regulation of DNA repair"/>
    <property type="evidence" value="ECO:0007669"/>
    <property type="project" value="InterPro"/>
</dbReference>
<feature type="compositionally biased region" description="Polar residues" evidence="6">
    <location>
        <begin position="10"/>
        <end position="21"/>
    </location>
</feature>
<dbReference type="GO" id="GO:0009225">
    <property type="term" value="P:nucleotide-sugar metabolic process"/>
    <property type="evidence" value="ECO:0007669"/>
    <property type="project" value="TreeGrafter"/>
</dbReference>
<dbReference type="AlphaFoldDB" id="A0A814J327"/>
<dbReference type="EMBL" id="CAJNOJ010000071">
    <property type="protein sequence ID" value="CAF1031850.1"/>
    <property type="molecule type" value="Genomic_DNA"/>
</dbReference>
<gene>
    <name evidence="10" type="ORF">EDS130_LOCUS16454</name>
    <name evidence="9" type="ORF">XAT740_LOCUS12025</name>
</gene>
<sequence length="572" mass="65886">MGCCPIASTRVGSKSIRNSNPAEHRNPKQQERGRTDDLTDEERLELDNECFPGNKFDEKLAKDAPLDEIISKYSKPPKIKSMKEIHNKNDSFMIQPFEYDQNVPDTKPKPINYGSPYTDRCDGLHLVMPCSPTYMSVDHKPLWPHIYGLIAHLKEKCDKGDANYGDLKATIDACSGVPRNMDSLNKLVTELYSDNHFKQFMSTTLSKMCELVLYLDKIWTQPPPLLPRKTNCSVTMSQRQAACLLACSFFCLFQPRNHSKGYENYQHVNFDGLFEAGPSTKIEKLRCILHYFHRITEKMPTGVITFQRFVLEKKDFPQWPSINEPLSDLYLTTDKRIEDIPNTLQVDFANEYIGGGVLGGGCVQEEIRFVICPEMLVSLLLCERMEKNECIYLIGCERFSSYKGYANTFQFDSDYRDQTPKDHWGRKWCHLVAMDAVYFNDPPIQYHPKEIERELLKAYTSFLPQSADEDSYFAIATGNWGCGAFNGDRQLKAIIQLMAASAARRPIIYAAFGDKKLVASFAYIYEELKTHQVKVADLFYMLREYNGQRKRPSVFKYLLERMKSIEIETTNF</sequence>
<dbReference type="PANTHER" id="PTHR12837:SF15">
    <property type="entry name" value="POLY(ADP-RIBOSE) GLYCOHYDROLASE"/>
    <property type="match status" value="1"/>
</dbReference>
<dbReference type="InterPro" id="IPR048362">
    <property type="entry name" value="PARG_helical"/>
</dbReference>
<feature type="binding site" evidence="5">
    <location>
        <position position="350"/>
    </location>
    <ligand>
        <name>substrate</name>
    </ligand>
</feature>
<evidence type="ECO:0000259" key="8">
    <source>
        <dbReference type="Pfam" id="PF20811"/>
    </source>
</evidence>
<comment type="similarity">
    <text evidence="1">Belongs to the poly(ADP-ribose) glycohydrolase family.</text>
</comment>
<evidence type="ECO:0000313" key="9">
    <source>
        <dbReference type="EMBL" id="CAF0977961.1"/>
    </source>
</evidence>
<feature type="region of interest" description="Disordered" evidence="6">
    <location>
        <begin position="1"/>
        <end position="41"/>
    </location>
</feature>
<dbReference type="GO" id="GO:0004649">
    <property type="term" value="F:poly(ADP-ribose) glycohydrolase activity"/>
    <property type="evidence" value="ECO:0007669"/>
    <property type="project" value="UniProtKB-EC"/>
</dbReference>
<feature type="domain" description="PARG catalytic Macro" evidence="7">
    <location>
        <begin position="317"/>
        <end position="517"/>
    </location>
</feature>
<dbReference type="GO" id="GO:1990966">
    <property type="term" value="P:ATP generation from poly-ADP-D-ribose"/>
    <property type="evidence" value="ECO:0007669"/>
    <property type="project" value="TreeGrafter"/>
</dbReference>
<reference evidence="10" key="1">
    <citation type="submission" date="2021-02" db="EMBL/GenBank/DDBJ databases">
        <authorList>
            <person name="Nowell W R."/>
        </authorList>
    </citation>
    <scope>NUCLEOTIDE SEQUENCE</scope>
</reference>
<accession>A0A814J327</accession>
<keyword evidence="3" id="KW-0378">Hydrolase</keyword>
<proteinExistence type="inferred from homology"/>
<feature type="compositionally biased region" description="Basic and acidic residues" evidence="6">
    <location>
        <begin position="22"/>
        <end position="37"/>
    </location>
</feature>
<dbReference type="GO" id="GO:0005737">
    <property type="term" value="C:cytoplasm"/>
    <property type="evidence" value="ECO:0007669"/>
    <property type="project" value="TreeGrafter"/>
</dbReference>
<feature type="active site" evidence="4">
    <location>
        <position position="347"/>
    </location>
</feature>
<dbReference type="InterPro" id="IPR046372">
    <property type="entry name" value="PARG_cat_C"/>
</dbReference>